<proteinExistence type="predicted"/>
<dbReference type="AlphaFoldDB" id="S0F531"/>
<evidence type="ECO:0000313" key="4">
    <source>
        <dbReference type="Proteomes" id="UP000014073"/>
    </source>
</evidence>
<keyword evidence="2" id="KW-0472">Membrane</keyword>
<dbReference type="EMBL" id="ACBW01000005">
    <property type="protein sequence ID" value="EEF74582.1"/>
    <property type="molecule type" value="Genomic_DNA"/>
</dbReference>
<feature type="transmembrane region" description="Helical" evidence="2">
    <location>
        <begin position="115"/>
        <end position="137"/>
    </location>
</feature>
<dbReference type="InterPro" id="IPR050222">
    <property type="entry name" value="MATE_MdtK"/>
</dbReference>
<dbReference type="InterPro" id="IPR002528">
    <property type="entry name" value="MATE_fam"/>
</dbReference>
<dbReference type="PANTHER" id="PTHR43298:SF2">
    <property type="entry name" value="FMN_FAD EXPORTER YEEO-RELATED"/>
    <property type="match status" value="1"/>
</dbReference>
<reference evidence="3 4" key="1">
    <citation type="submission" date="2008-12" db="EMBL/GenBank/DDBJ databases">
        <authorList>
            <person name="Fulton L."/>
            <person name="Clifton S."/>
            <person name="Fulton B."/>
            <person name="Xu J."/>
            <person name="Minx P."/>
            <person name="Pepin K.H."/>
            <person name="Johnson M."/>
            <person name="Bhonagiri V."/>
            <person name="Nash W.E."/>
            <person name="Mardis E.R."/>
            <person name="Wilson R.K."/>
        </authorList>
    </citation>
    <scope>NUCLEOTIDE SEQUENCE [LARGE SCALE GENOMIC DNA]</scope>
    <source>
        <strain evidence="3 4">DSM 18228</strain>
    </source>
</reference>
<feature type="transmembrane region" description="Helical" evidence="2">
    <location>
        <begin position="21"/>
        <end position="44"/>
    </location>
</feature>
<organism evidence="3 4">
    <name type="scientific">Phocaeicola coprophilus DSM 18228 = JCM 13818</name>
    <dbReference type="NCBI Taxonomy" id="547042"/>
    <lineage>
        <taxon>Bacteria</taxon>
        <taxon>Pseudomonadati</taxon>
        <taxon>Bacteroidota</taxon>
        <taxon>Bacteroidia</taxon>
        <taxon>Bacteroidales</taxon>
        <taxon>Bacteroidaceae</taxon>
        <taxon>Phocaeicola</taxon>
    </lineage>
</organism>
<evidence type="ECO:0008006" key="5">
    <source>
        <dbReference type="Google" id="ProtNLM"/>
    </source>
</evidence>
<dbReference type="GO" id="GO:0015297">
    <property type="term" value="F:antiporter activity"/>
    <property type="evidence" value="ECO:0007669"/>
    <property type="project" value="InterPro"/>
</dbReference>
<keyword evidence="1" id="KW-0813">Transport</keyword>
<dbReference type="STRING" id="547042.BACCOPRO_00041"/>
<evidence type="ECO:0000256" key="1">
    <source>
        <dbReference type="ARBA" id="ARBA00022448"/>
    </source>
</evidence>
<protein>
    <recommendedName>
        <fullName evidence="5">MATE domain protein</fullName>
    </recommendedName>
</protein>
<keyword evidence="2" id="KW-0812">Transmembrane</keyword>
<dbReference type="Pfam" id="PF01554">
    <property type="entry name" value="MatE"/>
    <property type="match status" value="1"/>
</dbReference>
<comment type="caution">
    <text evidence="3">The sequence shown here is derived from an EMBL/GenBank/DDBJ whole genome shotgun (WGS) entry which is preliminary data.</text>
</comment>
<evidence type="ECO:0000313" key="3">
    <source>
        <dbReference type="EMBL" id="EEF74582.1"/>
    </source>
</evidence>
<keyword evidence="4" id="KW-1185">Reference proteome</keyword>
<evidence type="ECO:0000256" key="2">
    <source>
        <dbReference type="SAM" id="Phobius"/>
    </source>
</evidence>
<gene>
    <name evidence="3" type="ORF">BACCOPRO_00041</name>
</gene>
<dbReference type="HOGENOM" id="CLU_1659163_0_0_10"/>
<accession>S0F531</accession>
<dbReference type="Proteomes" id="UP000014073">
    <property type="component" value="Unassembled WGS sequence"/>
</dbReference>
<dbReference type="PANTHER" id="PTHR43298">
    <property type="entry name" value="MULTIDRUG RESISTANCE PROTEIN NORM-RELATED"/>
    <property type="match status" value="1"/>
</dbReference>
<feature type="transmembrane region" description="Helical" evidence="2">
    <location>
        <begin position="90"/>
        <end position="109"/>
    </location>
</feature>
<name>S0F531_9BACT</name>
<feature type="transmembrane region" description="Helical" evidence="2">
    <location>
        <begin position="56"/>
        <end position="78"/>
    </location>
</feature>
<dbReference type="GO" id="GO:0042910">
    <property type="term" value="F:xenobiotic transmembrane transporter activity"/>
    <property type="evidence" value="ECO:0007669"/>
    <property type="project" value="InterPro"/>
</dbReference>
<dbReference type="eggNOG" id="COG0534">
    <property type="taxonomic scope" value="Bacteria"/>
</dbReference>
<keyword evidence="2" id="KW-1133">Transmembrane helix</keyword>
<dbReference type="GO" id="GO:0005886">
    <property type="term" value="C:plasma membrane"/>
    <property type="evidence" value="ECO:0007669"/>
    <property type="project" value="TreeGrafter"/>
</dbReference>
<sequence>MVSNLLGAGQKNQIFSLCNRVIRLGYAVGFPLIIFSIICFNPLFNIYSDNESLIQIAQLPFTVALLNYAFALPGYVYMNAVTGTGATRTTFIFQTVTIIAYQIYLWTISNFSTSLSIYWTAEYLYVILLGVLSVLYLKKMNY</sequence>